<dbReference type="Gene3D" id="2.60.120.1440">
    <property type="match status" value="1"/>
</dbReference>
<sequence>MGLNEAEQLLYRYTRGECTPQERVIIEKWLEKNNSSINQWQSLSERSQKIWLDQVFDEILQDTKQKKYNEEKPRDLRRFSWLYVAAAAVALVLGILAFWKNQIPTIRTAEPMLSISTAPGHRKQFMLSDGTQVWLQGGSTLSYPKQFKGKERLVELSGEAYFEVSKDSNHSFIVSTPHLLTKVLGTSFNISAYPESDETGVILQEGAVNVYLIGKEDDGILLAPQEAVWYQKTTDKLTKVATGTTLTAQNLKEGNLIFNQTPLHEVLYRISKAYGVHFSYDKNITANCRLTGSFSSSQPIDELLKSISISISATYKRTGKEVRFQSNGC</sequence>
<dbReference type="InterPro" id="IPR012373">
    <property type="entry name" value="Ferrdict_sens_TM"/>
</dbReference>
<name>A0ABP9ATF1_9SPHI</name>
<dbReference type="EMBL" id="BAABIQ010000005">
    <property type="protein sequence ID" value="GAA4785154.1"/>
    <property type="molecule type" value="Genomic_DNA"/>
</dbReference>
<dbReference type="Proteomes" id="UP001501411">
    <property type="component" value="Unassembled WGS sequence"/>
</dbReference>
<gene>
    <name evidence="4" type="ORF">GCM10023231_11210</name>
</gene>
<evidence type="ECO:0000313" key="4">
    <source>
        <dbReference type="EMBL" id="GAA4785154.1"/>
    </source>
</evidence>
<feature type="transmembrane region" description="Helical" evidence="1">
    <location>
        <begin position="81"/>
        <end position="99"/>
    </location>
</feature>
<dbReference type="Gene3D" id="3.55.50.30">
    <property type="match status" value="1"/>
</dbReference>
<dbReference type="Pfam" id="PF16344">
    <property type="entry name" value="FecR_C"/>
    <property type="match status" value="1"/>
</dbReference>
<evidence type="ECO:0000259" key="2">
    <source>
        <dbReference type="Pfam" id="PF04773"/>
    </source>
</evidence>
<evidence type="ECO:0000313" key="5">
    <source>
        <dbReference type="Proteomes" id="UP001501411"/>
    </source>
</evidence>
<evidence type="ECO:0000259" key="3">
    <source>
        <dbReference type="Pfam" id="PF16344"/>
    </source>
</evidence>
<dbReference type="RefSeq" id="WP_345230737.1">
    <property type="nucleotide sequence ID" value="NZ_BAABIQ010000005.1"/>
</dbReference>
<dbReference type="PANTHER" id="PTHR30273:SF2">
    <property type="entry name" value="PROTEIN FECR"/>
    <property type="match status" value="1"/>
</dbReference>
<reference evidence="5" key="1">
    <citation type="journal article" date="2019" name="Int. J. Syst. Evol. Microbiol.">
        <title>The Global Catalogue of Microorganisms (GCM) 10K type strain sequencing project: providing services to taxonomists for standard genome sequencing and annotation.</title>
        <authorList>
            <consortium name="The Broad Institute Genomics Platform"/>
            <consortium name="The Broad Institute Genome Sequencing Center for Infectious Disease"/>
            <person name="Wu L."/>
            <person name="Ma J."/>
        </authorList>
    </citation>
    <scope>NUCLEOTIDE SEQUENCE [LARGE SCALE GENOMIC DNA]</scope>
    <source>
        <strain evidence="5">JCM 18200</strain>
    </source>
</reference>
<dbReference type="InterPro" id="IPR032508">
    <property type="entry name" value="FecR_C"/>
</dbReference>
<organism evidence="4 5">
    <name type="scientific">Olivibacter ginsenosidimutans</name>
    <dbReference type="NCBI Taxonomy" id="1176537"/>
    <lineage>
        <taxon>Bacteria</taxon>
        <taxon>Pseudomonadati</taxon>
        <taxon>Bacteroidota</taxon>
        <taxon>Sphingobacteriia</taxon>
        <taxon>Sphingobacteriales</taxon>
        <taxon>Sphingobacteriaceae</taxon>
        <taxon>Olivibacter</taxon>
    </lineage>
</organism>
<accession>A0ABP9ATF1</accession>
<keyword evidence="1" id="KW-0472">Membrane</keyword>
<keyword evidence="1" id="KW-0812">Transmembrane</keyword>
<keyword evidence="5" id="KW-1185">Reference proteome</keyword>
<feature type="domain" description="FecR protein" evidence="2">
    <location>
        <begin position="115"/>
        <end position="209"/>
    </location>
</feature>
<dbReference type="PIRSF" id="PIRSF018266">
    <property type="entry name" value="FecR"/>
    <property type="match status" value="1"/>
</dbReference>
<feature type="domain" description="Protein FecR C-terminal" evidence="3">
    <location>
        <begin position="256"/>
        <end position="322"/>
    </location>
</feature>
<comment type="caution">
    <text evidence="4">The sequence shown here is derived from an EMBL/GenBank/DDBJ whole genome shotgun (WGS) entry which is preliminary data.</text>
</comment>
<dbReference type="Pfam" id="PF04773">
    <property type="entry name" value="FecR"/>
    <property type="match status" value="1"/>
</dbReference>
<keyword evidence="1" id="KW-1133">Transmembrane helix</keyword>
<dbReference type="PANTHER" id="PTHR30273">
    <property type="entry name" value="PERIPLASMIC SIGNAL SENSOR AND SIGMA FACTOR ACTIVATOR FECR-RELATED"/>
    <property type="match status" value="1"/>
</dbReference>
<proteinExistence type="predicted"/>
<dbReference type="InterPro" id="IPR006860">
    <property type="entry name" value="FecR"/>
</dbReference>
<evidence type="ECO:0000256" key="1">
    <source>
        <dbReference type="SAM" id="Phobius"/>
    </source>
</evidence>
<protein>
    <submittedName>
        <fullName evidence="4">FecR family protein</fullName>
    </submittedName>
</protein>